<accession>A8AE69</accession>
<dbReference type="STRING" id="290338.CKO_00628"/>
<name>A8AE69_CITK8</name>
<reference evidence="1 2" key="1">
    <citation type="submission" date="2007-08" db="EMBL/GenBank/DDBJ databases">
        <authorList>
            <consortium name="The Citrobacter koseri Genome Sequencing Project"/>
            <person name="McClelland M."/>
            <person name="Sanderson E.K."/>
            <person name="Porwollik S."/>
            <person name="Spieth J."/>
            <person name="Clifton W.S."/>
            <person name="Latreille P."/>
            <person name="Courtney L."/>
            <person name="Wang C."/>
            <person name="Pepin K."/>
            <person name="Bhonagiri V."/>
            <person name="Nash W."/>
            <person name="Johnson M."/>
            <person name="Thiruvilangam P."/>
            <person name="Wilson R."/>
        </authorList>
    </citation>
    <scope>NUCLEOTIDE SEQUENCE [LARGE SCALE GENOMIC DNA]</scope>
    <source>
        <strain evidence="2">ATCC BAA-895 / CDC 4225-83 / SGSC4696</strain>
    </source>
</reference>
<evidence type="ECO:0000313" key="2">
    <source>
        <dbReference type="Proteomes" id="UP000008148"/>
    </source>
</evidence>
<sequence length="53" mass="5623">MPDGGVNALSGLQTQRFIRPTNVDPVGLISVAPSGECLNVYPIYTLLIIHGQS</sequence>
<dbReference type="EMBL" id="CP000822">
    <property type="protein sequence ID" value="ABV11782.1"/>
    <property type="molecule type" value="Genomic_DNA"/>
</dbReference>
<keyword evidence="2" id="KW-1185">Reference proteome</keyword>
<dbReference type="Proteomes" id="UP000008148">
    <property type="component" value="Chromosome"/>
</dbReference>
<dbReference type="AlphaFoldDB" id="A8AE69"/>
<gene>
    <name evidence="1" type="ordered locus">CKO_00628</name>
</gene>
<organism evidence="1 2">
    <name type="scientific">Citrobacter koseri (strain ATCC BAA-895 / CDC 4225-83 / SGSC4696)</name>
    <dbReference type="NCBI Taxonomy" id="290338"/>
    <lineage>
        <taxon>Bacteria</taxon>
        <taxon>Pseudomonadati</taxon>
        <taxon>Pseudomonadota</taxon>
        <taxon>Gammaproteobacteria</taxon>
        <taxon>Enterobacterales</taxon>
        <taxon>Enterobacteriaceae</taxon>
        <taxon>Citrobacter</taxon>
    </lineage>
</organism>
<proteinExistence type="predicted"/>
<dbReference type="HOGENOM" id="CLU_3059939_0_0_6"/>
<protein>
    <submittedName>
        <fullName evidence="1">Uncharacterized protein</fullName>
    </submittedName>
</protein>
<evidence type="ECO:0000313" key="1">
    <source>
        <dbReference type="EMBL" id="ABV11782.1"/>
    </source>
</evidence>
<dbReference type="AntiFam" id="ANF00065">
    <property type="entry name" value="Translation of REP sequence"/>
</dbReference>
<dbReference type="KEGG" id="cko:CKO_00628"/>